<name>A0A830GET7_9EURY</name>
<feature type="domain" description="HNH nuclease" evidence="1">
    <location>
        <begin position="6"/>
        <end position="57"/>
    </location>
</feature>
<protein>
    <recommendedName>
        <fullName evidence="1">HNH nuclease domain-containing protein</fullName>
    </recommendedName>
</protein>
<accession>A0A830GET7</accession>
<comment type="caution">
    <text evidence="2">The sequence shown here is derived from an EMBL/GenBank/DDBJ whole genome shotgun (WGS) entry which is preliminary data.</text>
</comment>
<keyword evidence="3" id="KW-1185">Reference proteome</keyword>
<organism evidence="2 3">
    <name type="scientific">Halarchaeum nitratireducens</name>
    <dbReference type="NCBI Taxonomy" id="489913"/>
    <lineage>
        <taxon>Archaea</taxon>
        <taxon>Methanobacteriati</taxon>
        <taxon>Methanobacteriota</taxon>
        <taxon>Stenosarchaea group</taxon>
        <taxon>Halobacteria</taxon>
        <taxon>Halobacteriales</taxon>
        <taxon>Halobacteriaceae</taxon>
    </lineage>
</organism>
<dbReference type="Proteomes" id="UP000608850">
    <property type="component" value="Unassembled WGS sequence"/>
</dbReference>
<dbReference type="InterPro" id="IPR003615">
    <property type="entry name" value="HNH_nuc"/>
</dbReference>
<dbReference type="AlphaFoldDB" id="A0A830GET7"/>
<proteinExistence type="predicted"/>
<evidence type="ECO:0000313" key="3">
    <source>
        <dbReference type="Proteomes" id="UP000608850"/>
    </source>
</evidence>
<dbReference type="EMBL" id="BMOQ01000008">
    <property type="protein sequence ID" value="GGN24361.1"/>
    <property type="molecule type" value="Genomic_DNA"/>
</dbReference>
<evidence type="ECO:0000259" key="1">
    <source>
        <dbReference type="Pfam" id="PF13391"/>
    </source>
</evidence>
<evidence type="ECO:0000313" key="2">
    <source>
        <dbReference type="EMBL" id="GGN24361.1"/>
    </source>
</evidence>
<gene>
    <name evidence="2" type="ORF">GCM10009021_27700</name>
</gene>
<sequence>MYDDQCLLTEFTGSPFVTLSHVVPRAKDLQVAEHPDNVMVLNWLHHQAFDAGLFTFDGDHGLHVHPEFEPETEFFERTLTQRAGEPVQFPNSATVGEAFLDERNGTLDWW</sequence>
<dbReference type="Pfam" id="PF13391">
    <property type="entry name" value="HNH_2"/>
    <property type="match status" value="1"/>
</dbReference>
<reference evidence="2 3" key="1">
    <citation type="journal article" date="2019" name="Int. J. Syst. Evol. Microbiol.">
        <title>The Global Catalogue of Microorganisms (GCM) 10K type strain sequencing project: providing services to taxonomists for standard genome sequencing and annotation.</title>
        <authorList>
            <consortium name="The Broad Institute Genomics Platform"/>
            <consortium name="The Broad Institute Genome Sequencing Center for Infectious Disease"/>
            <person name="Wu L."/>
            <person name="Ma J."/>
        </authorList>
    </citation>
    <scope>NUCLEOTIDE SEQUENCE [LARGE SCALE GENOMIC DNA]</scope>
    <source>
        <strain evidence="2 3">JCM 16331</strain>
    </source>
</reference>